<evidence type="ECO:0000256" key="4">
    <source>
        <dbReference type="ARBA" id="ARBA00022771"/>
    </source>
</evidence>
<dbReference type="InterPro" id="IPR014883">
    <property type="entry name" value="VRR_NUC"/>
</dbReference>
<evidence type="ECO:0000256" key="6">
    <source>
        <dbReference type="ARBA" id="ARBA00022833"/>
    </source>
</evidence>
<dbReference type="InterPro" id="IPR014905">
    <property type="entry name" value="HIRAN"/>
</dbReference>
<dbReference type="Pfam" id="PF21315">
    <property type="entry name" value="FAN1_HTH"/>
    <property type="match status" value="1"/>
</dbReference>
<keyword evidence="6" id="KW-0862">Zinc</keyword>
<keyword evidence="13" id="KW-1185">Reference proteome</keyword>
<dbReference type="GO" id="GO:0017108">
    <property type="term" value="F:5'-flap endonuclease activity"/>
    <property type="evidence" value="ECO:0007669"/>
    <property type="project" value="TreeGrafter"/>
</dbReference>
<dbReference type="PANTHER" id="PTHR15749:SF4">
    <property type="entry name" value="FANCONI-ASSOCIATED NUCLEASE 1"/>
    <property type="match status" value="1"/>
</dbReference>
<evidence type="ECO:0000256" key="7">
    <source>
        <dbReference type="ARBA" id="ARBA00022842"/>
    </source>
</evidence>
<comment type="caution">
    <text evidence="12">The sequence shown here is derived from an EMBL/GenBank/DDBJ whole genome shotgun (WGS) entry which is preliminary data.</text>
</comment>
<evidence type="ECO:0000256" key="8">
    <source>
        <dbReference type="ARBA" id="ARBA00023204"/>
    </source>
</evidence>
<keyword evidence="1 10" id="KW-0540">Nuclease</keyword>
<dbReference type="PROSITE" id="PS51908">
    <property type="entry name" value="ZF_UBZ4"/>
    <property type="match status" value="1"/>
</dbReference>
<evidence type="ECO:0000256" key="5">
    <source>
        <dbReference type="ARBA" id="ARBA00022801"/>
    </source>
</evidence>
<keyword evidence="8 9" id="KW-0234">DNA repair</keyword>
<dbReference type="Pfam" id="PF08774">
    <property type="entry name" value="VRR_NUC"/>
    <property type="match status" value="1"/>
</dbReference>
<dbReference type="SMART" id="SM00734">
    <property type="entry name" value="ZnF_Rad18"/>
    <property type="match status" value="1"/>
</dbReference>
<comment type="subcellular location">
    <subcellularLocation>
        <location evidence="10">Nucleus</location>
    </subcellularLocation>
</comment>
<proteinExistence type="inferred from homology"/>
<evidence type="ECO:0000256" key="9">
    <source>
        <dbReference type="PROSITE-ProRule" id="PRU01256"/>
    </source>
</evidence>
<comment type="cofactor">
    <cofactor evidence="10">
        <name>Mg(2+)</name>
        <dbReference type="ChEBI" id="CHEBI:18420"/>
    </cofactor>
    <cofactor evidence="10">
        <name>Mn(2+)</name>
        <dbReference type="ChEBI" id="CHEBI:29035"/>
    </cofactor>
</comment>
<evidence type="ECO:0000259" key="11">
    <source>
        <dbReference type="PROSITE" id="PS51908"/>
    </source>
</evidence>
<keyword evidence="10" id="KW-0464">Manganese</keyword>
<dbReference type="GO" id="GO:0070336">
    <property type="term" value="F:flap-structured DNA binding"/>
    <property type="evidence" value="ECO:0007669"/>
    <property type="project" value="TreeGrafter"/>
</dbReference>
<feature type="domain" description="UBZ4-type" evidence="11">
    <location>
        <begin position="61"/>
        <end position="90"/>
    </location>
</feature>
<keyword evidence="2 10" id="KW-0479">Metal-binding</keyword>
<keyword evidence="10" id="KW-0539">Nucleus</keyword>
<dbReference type="SMART" id="SM00910">
    <property type="entry name" value="HIRAN"/>
    <property type="match status" value="1"/>
</dbReference>
<evidence type="ECO:0000256" key="3">
    <source>
        <dbReference type="ARBA" id="ARBA00022763"/>
    </source>
</evidence>
<gene>
    <name evidence="12" type="ORF">H6P81_012833</name>
</gene>
<evidence type="ECO:0000256" key="10">
    <source>
        <dbReference type="RuleBase" id="RU365033"/>
    </source>
</evidence>
<dbReference type="EC" id="3.1.4.1" evidence="10"/>
<keyword evidence="7 10" id="KW-0460">Magnesium</keyword>
<sequence length="954" mass="108324">MLTGRESLIRLIGKRRRNLSLPSLHSIQASSSDISSDDRDGPSDLAAGTSGCSGYGLEVDWVTCPVCGTSIRGTDYMINSHLDICLSKGKKRKLTQRTLLHFNFLSTSNDRTVFDESPEIKARAKPRVICDPCTPNNNSHNSMTVYNNKNKFSEMDLDQNDQPIDIESYNVRIFGLESSTLNSSQTFDPKHSTKCGEVETMMKRSLTSISREGDDVRTGTLETYIVGHRFFGELKLNQGAILSVIRDQRNVKDSNAIKVLSVDSGSEVVVGFLPRELARYLSPLIDKYNMRFEGFVISSPEHSINVIPIRLALLEMMPYAEMTENDHLAVQSLWENAVQVVESAKSFPANMTKYQRNFCCLIQEVLKRHSHLFTNDEKSFLESFYSLSDGSQRLFIRLYSRKGPWFRMSNISYPEISDSWQAVEQLCALGFLITFESMKMPSNSDVNDVLDVLTAPELREIFDLALLKSIQCTRKKELVRWLSASYEDGTCPGLPRMVSERTSGCVQISSASESLFWRIQRLFFLNGKQDLSAFLLIDLGLVKYPSYICNISFPIFPSRADLIAYEEAIGVAQLIDQSIDDNNMEMAMRCIDVSDHHISDMDHKLPRTWFSCFSASWIHSKVVSLGVSLLERDRRYKDAIKLLKRLLSRFTSDGRRGYWTLRLSMDLEHMGLINESLVVAEEGVQDPCVRAGSRVALQRRVLRLGKPPRRWKTPTYAVTINRKIKEVHVRGRPLNCEAGLKSRFYGEDGEQYGVEELALQYYAGEGGWKGVHTESGIWMTIFGLLMWDIIFADVPDVFQTKFQTAPLDLPTDSFYTSREGLIESQLEKIFNGMAEEMLIISWESNFSTACLGVNWARHSLDDLRAVVTCTGGPCLASFCRHLAKDYQSWSSGMPDLLLWRFIKERGEVKLVEVKGPRDRLSEQQRGLAVASDGLWFQHGGVQKYEVEAEFKWTR</sequence>
<dbReference type="InterPro" id="IPR033315">
    <property type="entry name" value="Fan1-like"/>
</dbReference>
<dbReference type="SMART" id="SM00990">
    <property type="entry name" value="VRR_NUC"/>
    <property type="match status" value="1"/>
</dbReference>
<evidence type="ECO:0000256" key="1">
    <source>
        <dbReference type="ARBA" id="ARBA00022722"/>
    </source>
</evidence>
<protein>
    <recommendedName>
        <fullName evidence="10">Fanconi-associated nuclease</fullName>
        <ecNumber evidence="10">3.1.4.1</ecNumber>
    </recommendedName>
</protein>
<dbReference type="InterPro" id="IPR049126">
    <property type="entry name" value="FAN1-like_TPR"/>
</dbReference>
<reference evidence="12 13" key="1">
    <citation type="submission" date="2021-07" db="EMBL/GenBank/DDBJ databases">
        <title>The Aristolochia fimbriata genome: insights into angiosperm evolution, floral development and chemical biosynthesis.</title>
        <authorList>
            <person name="Jiao Y."/>
        </authorList>
    </citation>
    <scope>NUCLEOTIDE SEQUENCE [LARGE SCALE GENOMIC DNA]</scope>
    <source>
        <strain evidence="12">IBCAS-2021</strain>
        <tissue evidence="12">Leaf</tissue>
    </source>
</reference>
<dbReference type="InterPro" id="IPR049125">
    <property type="entry name" value="FAN1-like_WH"/>
</dbReference>
<keyword evidence="4 9" id="KW-0863">Zinc-finger</keyword>
<dbReference type="GO" id="GO:0036297">
    <property type="term" value="P:interstrand cross-link repair"/>
    <property type="evidence" value="ECO:0007669"/>
    <property type="project" value="InterPro"/>
</dbReference>
<dbReference type="Gene3D" id="3.30.160.60">
    <property type="entry name" value="Classic Zinc Finger"/>
    <property type="match status" value="1"/>
</dbReference>
<comment type="catalytic activity">
    <reaction evidence="10">
        <text>Hydrolytically removes 5'-nucleotides successively from the 3'-hydroxy termini of 3'-hydroxy-terminated oligonucleotides.</text>
        <dbReference type="EC" id="3.1.4.1"/>
    </reaction>
</comment>
<name>A0AAV7ECY8_ARIFI</name>
<dbReference type="Gene3D" id="3.30.70.2330">
    <property type="match status" value="1"/>
</dbReference>
<keyword evidence="3 9" id="KW-0227">DNA damage</keyword>
<dbReference type="GO" id="GO:0016818">
    <property type="term" value="F:hydrolase activity, acting on acid anhydrides, in phosphorus-containing anhydrides"/>
    <property type="evidence" value="ECO:0007669"/>
    <property type="project" value="InterPro"/>
</dbReference>
<dbReference type="GO" id="GO:0005634">
    <property type="term" value="C:nucleus"/>
    <property type="evidence" value="ECO:0007669"/>
    <property type="project" value="UniProtKB-SubCell"/>
</dbReference>
<dbReference type="CDD" id="cd22326">
    <property type="entry name" value="FAN1-like"/>
    <property type="match status" value="1"/>
</dbReference>
<dbReference type="Pfam" id="PF21170">
    <property type="entry name" value="FAN1_TPR"/>
    <property type="match status" value="1"/>
</dbReference>
<accession>A0AAV7ECY8</accession>
<evidence type="ECO:0000256" key="2">
    <source>
        <dbReference type="ARBA" id="ARBA00022723"/>
    </source>
</evidence>
<dbReference type="Pfam" id="PF08797">
    <property type="entry name" value="HIRAN"/>
    <property type="match status" value="1"/>
</dbReference>
<evidence type="ECO:0000313" key="12">
    <source>
        <dbReference type="EMBL" id="KAG9446705.1"/>
    </source>
</evidence>
<dbReference type="GO" id="GO:0004528">
    <property type="term" value="F:phosphodiesterase I activity"/>
    <property type="evidence" value="ECO:0007669"/>
    <property type="project" value="UniProtKB-EC"/>
</dbReference>
<comment type="function">
    <text evidence="10">Nuclease required for the repair of DNA interstrand cross-links (ICL). Acts as a 5'-3' exonuclease that anchors at a cut end of DNA and cleaves DNA successively at every third nucleotide, allowing to excise an ICL from one strand through flanking incisions.</text>
</comment>
<dbReference type="InterPro" id="IPR049132">
    <property type="entry name" value="FAN1-like_euk"/>
</dbReference>
<dbReference type="Proteomes" id="UP000825729">
    <property type="component" value="Unassembled WGS sequence"/>
</dbReference>
<dbReference type="GO" id="GO:0008409">
    <property type="term" value="F:5'-3' exonuclease activity"/>
    <property type="evidence" value="ECO:0007669"/>
    <property type="project" value="TreeGrafter"/>
</dbReference>
<dbReference type="EMBL" id="JAINDJ010000005">
    <property type="protein sequence ID" value="KAG9446705.1"/>
    <property type="molecule type" value="Genomic_DNA"/>
</dbReference>
<dbReference type="PANTHER" id="PTHR15749">
    <property type="entry name" value="FANCONI-ASSOCIATED NUCLEASE 1"/>
    <property type="match status" value="1"/>
</dbReference>
<keyword evidence="5 10" id="KW-0378">Hydrolase</keyword>
<dbReference type="InterPro" id="IPR006642">
    <property type="entry name" value="Rad18_UBZ4"/>
</dbReference>
<dbReference type="GO" id="GO:0008270">
    <property type="term" value="F:zinc ion binding"/>
    <property type="evidence" value="ECO:0007669"/>
    <property type="project" value="UniProtKB-KW"/>
</dbReference>
<dbReference type="AlphaFoldDB" id="A0AAV7ECY8"/>
<comment type="similarity">
    <text evidence="10">Belongs to the FAN1 family.</text>
</comment>
<organism evidence="12 13">
    <name type="scientific">Aristolochia fimbriata</name>
    <name type="common">White veined hardy Dutchman's pipe vine</name>
    <dbReference type="NCBI Taxonomy" id="158543"/>
    <lineage>
        <taxon>Eukaryota</taxon>
        <taxon>Viridiplantae</taxon>
        <taxon>Streptophyta</taxon>
        <taxon>Embryophyta</taxon>
        <taxon>Tracheophyta</taxon>
        <taxon>Spermatophyta</taxon>
        <taxon>Magnoliopsida</taxon>
        <taxon>Magnoliidae</taxon>
        <taxon>Piperales</taxon>
        <taxon>Aristolochiaceae</taxon>
        <taxon>Aristolochia</taxon>
    </lineage>
</organism>
<evidence type="ECO:0000313" key="13">
    <source>
        <dbReference type="Proteomes" id="UP000825729"/>
    </source>
</evidence>